<organism evidence="5 6">
    <name type="scientific">Pseudogracilibacillus auburnensis</name>
    <dbReference type="NCBI Taxonomy" id="1494959"/>
    <lineage>
        <taxon>Bacteria</taxon>
        <taxon>Bacillati</taxon>
        <taxon>Bacillota</taxon>
        <taxon>Bacilli</taxon>
        <taxon>Bacillales</taxon>
        <taxon>Bacillaceae</taxon>
        <taxon>Pseudogracilibacillus</taxon>
    </lineage>
</organism>
<evidence type="ECO:0000259" key="4">
    <source>
        <dbReference type="PROSITE" id="PS50893"/>
    </source>
</evidence>
<gene>
    <name evidence="5" type="ORF">DFR56_10133</name>
</gene>
<dbReference type="GO" id="GO:0005524">
    <property type="term" value="F:ATP binding"/>
    <property type="evidence" value="ECO:0007669"/>
    <property type="project" value="UniProtKB-KW"/>
</dbReference>
<accession>A0A2V3WD57</accession>
<evidence type="ECO:0000313" key="5">
    <source>
        <dbReference type="EMBL" id="PXW90125.1"/>
    </source>
</evidence>
<feature type="domain" description="ABC transporter" evidence="4">
    <location>
        <begin position="19"/>
        <end position="250"/>
    </location>
</feature>
<dbReference type="EMBL" id="QJJQ01000001">
    <property type="protein sequence ID" value="PXW90125.1"/>
    <property type="molecule type" value="Genomic_DNA"/>
</dbReference>
<dbReference type="SUPFAM" id="SSF52540">
    <property type="entry name" value="P-loop containing nucleoside triphosphate hydrolases"/>
    <property type="match status" value="1"/>
</dbReference>
<evidence type="ECO:0000313" key="6">
    <source>
        <dbReference type="Proteomes" id="UP000247978"/>
    </source>
</evidence>
<proteinExistence type="predicted"/>
<dbReference type="PROSITE" id="PS50893">
    <property type="entry name" value="ABC_TRANSPORTER_2"/>
    <property type="match status" value="1"/>
</dbReference>
<reference evidence="5 6" key="1">
    <citation type="submission" date="2018-05" db="EMBL/GenBank/DDBJ databases">
        <title>Genomic Encyclopedia of Type Strains, Phase IV (KMG-IV): sequencing the most valuable type-strain genomes for metagenomic binning, comparative biology and taxonomic classification.</title>
        <authorList>
            <person name="Goeker M."/>
        </authorList>
    </citation>
    <scope>NUCLEOTIDE SEQUENCE [LARGE SCALE GENOMIC DNA]</scope>
    <source>
        <strain evidence="5 6">DSM 28556</strain>
    </source>
</reference>
<comment type="caution">
    <text evidence="5">The sequence shown here is derived from an EMBL/GenBank/DDBJ whole genome shotgun (WGS) entry which is preliminary data.</text>
</comment>
<keyword evidence="1" id="KW-0813">Transport</keyword>
<dbReference type="GO" id="GO:0016887">
    <property type="term" value="F:ATP hydrolysis activity"/>
    <property type="evidence" value="ECO:0007669"/>
    <property type="project" value="InterPro"/>
</dbReference>
<dbReference type="InterPro" id="IPR027417">
    <property type="entry name" value="P-loop_NTPase"/>
</dbReference>
<evidence type="ECO:0000256" key="1">
    <source>
        <dbReference type="ARBA" id="ARBA00022448"/>
    </source>
</evidence>
<dbReference type="RefSeq" id="WP_110393409.1">
    <property type="nucleotide sequence ID" value="NZ_JADIJL010000002.1"/>
</dbReference>
<dbReference type="InterPro" id="IPR051120">
    <property type="entry name" value="ABC_AA/LPS_Transport"/>
</dbReference>
<dbReference type="OrthoDB" id="9805514at2"/>
<keyword evidence="3 5" id="KW-0067">ATP-binding</keyword>
<dbReference type="PANTHER" id="PTHR45772:SF8">
    <property type="entry name" value="HIGH-AFFINITY BRANCHED-CHAIN AMINO ACID TRANSPORT ATP-BINDING PROTEIN"/>
    <property type="match status" value="1"/>
</dbReference>
<evidence type="ECO:0000256" key="3">
    <source>
        <dbReference type="ARBA" id="ARBA00022840"/>
    </source>
</evidence>
<name>A0A2V3WD57_9BACI</name>
<dbReference type="PANTHER" id="PTHR45772">
    <property type="entry name" value="CONSERVED COMPONENT OF ABC TRANSPORTER FOR NATURAL AMINO ACIDS-RELATED"/>
    <property type="match status" value="1"/>
</dbReference>
<dbReference type="InterPro" id="IPR003439">
    <property type="entry name" value="ABC_transporter-like_ATP-bd"/>
</dbReference>
<dbReference type="CDD" id="cd03219">
    <property type="entry name" value="ABC_Mj1267_LivG_branched"/>
    <property type="match status" value="1"/>
</dbReference>
<dbReference type="Proteomes" id="UP000247978">
    <property type="component" value="Unassembled WGS sequence"/>
</dbReference>
<keyword evidence="6" id="KW-1185">Reference proteome</keyword>
<sequence length="256" mass="28317">MELQPTQNKQVTSNHEKILELKNLTIDFGGLRAVNNVNLTVNRGELRGLIGPNGAGKSTIFKLIMGIHSPTAGQVILKENDITKTSTWQRARLGIGIKMQIPGVFGELTGYENIRIAAQNYVVPNEIDEEINRLAKLVGIEHLLEHEVNNLSHGQQQWLEIAMTLSSKPELLLLDEPVAGMGPEETAFTAEIVQRLNKNGVSIIFIDHDMEFVRKISERVTVLHQGATFAEGSIAEIESNQEVIEIYLGSDVYEGA</sequence>
<evidence type="ECO:0000256" key="2">
    <source>
        <dbReference type="ARBA" id="ARBA00022741"/>
    </source>
</evidence>
<dbReference type="InterPro" id="IPR003593">
    <property type="entry name" value="AAA+_ATPase"/>
</dbReference>
<dbReference type="AlphaFoldDB" id="A0A2V3WD57"/>
<protein>
    <submittedName>
        <fullName evidence="5">Branched-chain amino acid transport system ATP-binding protein</fullName>
    </submittedName>
</protein>
<dbReference type="Pfam" id="PF00005">
    <property type="entry name" value="ABC_tran"/>
    <property type="match status" value="1"/>
</dbReference>
<dbReference type="Gene3D" id="3.40.50.300">
    <property type="entry name" value="P-loop containing nucleotide triphosphate hydrolases"/>
    <property type="match status" value="1"/>
</dbReference>
<dbReference type="GO" id="GO:0005886">
    <property type="term" value="C:plasma membrane"/>
    <property type="evidence" value="ECO:0007669"/>
    <property type="project" value="TreeGrafter"/>
</dbReference>
<keyword evidence="2" id="KW-0547">Nucleotide-binding</keyword>
<dbReference type="SMART" id="SM00382">
    <property type="entry name" value="AAA"/>
    <property type="match status" value="1"/>
</dbReference>